<gene>
    <name evidence="2" type="ORF">CITCOLO1_LOCUS13693</name>
</gene>
<dbReference type="PANTHER" id="PTHR34961:SF7">
    <property type="entry name" value="TRANSMEMBRANE PROTEIN"/>
    <property type="match status" value="1"/>
</dbReference>
<dbReference type="Pfam" id="PF21529">
    <property type="entry name" value="GLV1-2"/>
    <property type="match status" value="1"/>
</dbReference>
<dbReference type="EMBL" id="OZ021739">
    <property type="protein sequence ID" value="CAK9321611.1"/>
    <property type="molecule type" value="Genomic_DNA"/>
</dbReference>
<sequence length="137" mass="15900">MAMPYLLLILLIFLSTLHACDARRLRFFESSSSVSRIEPYSISRGIWTHPPERSFDKSNNDKVSYKEIIVGIEILKVGKKLNIKIYEGMKKHGSRLVMEFPIKEKELNSKENEVGEDMVVMDYAQPHRKPPIHNEKP</sequence>
<evidence type="ECO:0000256" key="1">
    <source>
        <dbReference type="SAM" id="SignalP"/>
    </source>
</evidence>
<dbReference type="Proteomes" id="UP001642487">
    <property type="component" value="Chromosome 5"/>
</dbReference>
<evidence type="ECO:0000313" key="3">
    <source>
        <dbReference type="Proteomes" id="UP001642487"/>
    </source>
</evidence>
<feature type="signal peptide" evidence="1">
    <location>
        <begin position="1"/>
        <end position="22"/>
    </location>
</feature>
<dbReference type="InterPro" id="IPR049306">
    <property type="entry name" value="GLV1-2"/>
</dbReference>
<accession>A0ABP0YQ02</accession>
<dbReference type="PROSITE" id="PS00018">
    <property type="entry name" value="EF_HAND_1"/>
    <property type="match status" value="1"/>
</dbReference>
<evidence type="ECO:0000313" key="2">
    <source>
        <dbReference type="EMBL" id="CAK9321611.1"/>
    </source>
</evidence>
<protein>
    <submittedName>
        <fullName evidence="2">Uncharacterized protein</fullName>
    </submittedName>
</protein>
<dbReference type="PANTHER" id="PTHR34961">
    <property type="entry name" value="TRANSMEMBRANE PROTEIN"/>
    <property type="match status" value="1"/>
</dbReference>
<name>A0ABP0YQ02_9ROSI</name>
<reference evidence="2 3" key="1">
    <citation type="submission" date="2024-03" db="EMBL/GenBank/DDBJ databases">
        <authorList>
            <person name="Gkanogiannis A."/>
            <person name="Becerra Lopez-Lavalle L."/>
        </authorList>
    </citation>
    <scope>NUCLEOTIDE SEQUENCE [LARGE SCALE GENOMIC DNA]</scope>
</reference>
<dbReference type="InterPro" id="IPR018247">
    <property type="entry name" value="EF_Hand_1_Ca_BS"/>
</dbReference>
<dbReference type="InterPro" id="IPR053313">
    <property type="entry name" value="RGF"/>
</dbReference>
<organism evidence="2 3">
    <name type="scientific">Citrullus colocynthis</name>
    <name type="common">colocynth</name>
    <dbReference type="NCBI Taxonomy" id="252529"/>
    <lineage>
        <taxon>Eukaryota</taxon>
        <taxon>Viridiplantae</taxon>
        <taxon>Streptophyta</taxon>
        <taxon>Embryophyta</taxon>
        <taxon>Tracheophyta</taxon>
        <taxon>Spermatophyta</taxon>
        <taxon>Magnoliopsida</taxon>
        <taxon>eudicotyledons</taxon>
        <taxon>Gunneridae</taxon>
        <taxon>Pentapetalae</taxon>
        <taxon>rosids</taxon>
        <taxon>fabids</taxon>
        <taxon>Cucurbitales</taxon>
        <taxon>Cucurbitaceae</taxon>
        <taxon>Benincaseae</taxon>
        <taxon>Citrullus</taxon>
    </lineage>
</organism>
<feature type="chain" id="PRO_5046812118" evidence="1">
    <location>
        <begin position="23"/>
        <end position="137"/>
    </location>
</feature>
<proteinExistence type="predicted"/>
<keyword evidence="3" id="KW-1185">Reference proteome</keyword>
<keyword evidence="1" id="KW-0732">Signal</keyword>